<dbReference type="PANTHER" id="PTHR33279">
    <property type="entry name" value="SULFUR CARRIER PROTEIN YEDF-RELATED"/>
    <property type="match status" value="1"/>
</dbReference>
<dbReference type="PANTHER" id="PTHR33279:SF6">
    <property type="entry name" value="SULFUR CARRIER PROTEIN YEDF-RELATED"/>
    <property type="match status" value="1"/>
</dbReference>
<sequence length="202" mass="21375">MQIDARGITCPKPVIMTLQALKELPAGEALEVLVDDETALGNLTRLASEKGCALTVTEADDHTVMTLVPEGAVEVASAEEETAAICDLPATVPSVFAFGSSSMGQGDPELGHILVKGLIYALSQQDQVPSCCLFFNDGARLTCEGSDTVEDIRTLEERGCRILTCGTCLDFHHLREKLAVGGVTNLYEIAQILSAQPGVVTV</sequence>
<evidence type="ECO:0000259" key="2">
    <source>
        <dbReference type="PROSITE" id="PS01148"/>
    </source>
</evidence>
<organism evidence="3 4">
    <name type="scientific">Granulimonas faecalis</name>
    <dbReference type="NCBI Taxonomy" id="2894155"/>
    <lineage>
        <taxon>Bacteria</taxon>
        <taxon>Bacillati</taxon>
        <taxon>Actinomycetota</taxon>
        <taxon>Coriobacteriia</taxon>
        <taxon>Coriobacteriales</taxon>
        <taxon>Kribbibacteriaceae</taxon>
        <taxon>Granulimonas</taxon>
    </lineage>
</organism>
<reference evidence="3" key="1">
    <citation type="journal article" date="2022" name="Int. J. Syst. Evol. Microbiol.">
        <title>Granulimonas faecalis gen. nov., sp. nov., and Leptogranulimonas caecicola gen. nov., sp. nov., novel lactate-producing Atopobiaceae bacteria isolated from mouse intestines, and an emended description of the family Atopobiaceae.</title>
        <authorList>
            <person name="Morinaga K."/>
            <person name="Kusada H."/>
            <person name="Sakamoto S."/>
            <person name="Murakami T."/>
            <person name="Toyoda A."/>
            <person name="Mori H."/>
            <person name="Meng X.Y."/>
            <person name="Takashino M."/>
            <person name="Murotomi K."/>
            <person name="Tamaki H."/>
        </authorList>
    </citation>
    <scope>NUCLEOTIDE SEQUENCE</scope>
    <source>
        <strain evidence="3">OPF53</strain>
    </source>
</reference>
<comment type="similarity">
    <text evidence="1">Belongs to the sulfur carrier protein TusA family.</text>
</comment>
<dbReference type="Pfam" id="PF01206">
    <property type="entry name" value="TusA"/>
    <property type="match status" value="1"/>
</dbReference>
<keyword evidence="4" id="KW-1185">Reference proteome</keyword>
<evidence type="ECO:0000313" key="3">
    <source>
        <dbReference type="EMBL" id="GJM54926.1"/>
    </source>
</evidence>
<dbReference type="SUPFAM" id="SSF64307">
    <property type="entry name" value="SirA-like"/>
    <property type="match status" value="1"/>
</dbReference>
<dbReference type="EMBL" id="BQKC01000001">
    <property type="protein sequence ID" value="GJM54926.1"/>
    <property type="molecule type" value="Genomic_DNA"/>
</dbReference>
<dbReference type="AlphaFoldDB" id="A0AAV5B2U5"/>
<dbReference type="Proteomes" id="UP001055025">
    <property type="component" value="Unassembled WGS sequence"/>
</dbReference>
<dbReference type="SUPFAM" id="SSF75169">
    <property type="entry name" value="DsrEFH-like"/>
    <property type="match status" value="1"/>
</dbReference>
<dbReference type="RefSeq" id="WP_265590620.1">
    <property type="nucleotide sequence ID" value="NZ_BQKC01000001.1"/>
</dbReference>
<evidence type="ECO:0000256" key="1">
    <source>
        <dbReference type="ARBA" id="ARBA00008984"/>
    </source>
</evidence>
<evidence type="ECO:0000313" key="4">
    <source>
        <dbReference type="Proteomes" id="UP001055025"/>
    </source>
</evidence>
<feature type="domain" description="UPF0033" evidence="2">
    <location>
        <begin position="3"/>
        <end position="27"/>
    </location>
</feature>
<proteinExistence type="inferred from homology"/>
<dbReference type="NCBIfam" id="TIGR03527">
    <property type="entry name" value="selenium_YedF"/>
    <property type="match status" value="1"/>
</dbReference>
<dbReference type="PROSITE" id="PS01148">
    <property type="entry name" value="UPF0033"/>
    <property type="match status" value="1"/>
</dbReference>
<comment type="caution">
    <text evidence="3">The sequence shown here is derived from an EMBL/GenBank/DDBJ whole genome shotgun (WGS) entry which is preliminary data.</text>
</comment>
<dbReference type="InterPro" id="IPR001455">
    <property type="entry name" value="TusA-like"/>
</dbReference>
<dbReference type="Gene3D" id="3.30.110.40">
    <property type="entry name" value="TusA-like domain"/>
    <property type="match status" value="1"/>
</dbReference>
<accession>A0AAV5B2U5</accession>
<gene>
    <name evidence="3" type="ORF">ATOP_05810</name>
</gene>
<protein>
    <recommendedName>
        <fullName evidence="2">UPF0033 domain-containing protein</fullName>
    </recommendedName>
</protein>
<dbReference type="InterPro" id="IPR036868">
    <property type="entry name" value="TusA-like_sf"/>
</dbReference>
<name>A0AAV5B2U5_9ACTN</name>
<dbReference type="InterPro" id="IPR019870">
    <property type="entry name" value="Se_metab_YedF"/>
</dbReference>
<dbReference type="InterPro" id="IPR027396">
    <property type="entry name" value="DsrEFH-like"/>
</dbReference>